<dbReference type="AlphaFoldDB" id="A0A7K0DCF3"/>
<reference evidence="1 2" key="1">
    <citation type="submission" date="2019-10" db="EMBL/GenBank/DDBJ databases">
        <title>Nocardia macrotermitis sp. nov. and Nocardia aurantia sp. nov., isolated from the gut of fungus growing-termite Macrotermes natalensis.</title>
        <authorList>
            <person name="Benndorf R."/>
            <person name="Schwitalla J."/>
            <person name="Martin K."/>
            <person name="De Beer W."/>
            <person name="Kaster A.-K."/>
            <person name="Vollmers J."/>
            <person name="Poulsen M."/>
            <person name="Beemelmanns C."/>
        </authorList>
    </citation>
    <scope>NUCLEOTIDE SEQUENCE [LARGE SCALE GENOMIC DNA]</scope>
    <source>
        <strain evidence="1 2">RB20</strain>
    </source>
</reference>
<gene>
    <name evidence="1" type="ORF">NRB20_65950</name>
</gene>
<evidence type="ECO:0000313" key="1">
    <source>
        <dbReference type="EMBL" id="MQY23465.1"/>
    </source>
</evidence>
<keyword evidence="2" id="KW-1185">Reference proteome</keyword>
<organism evidence="1 2">
    <name type="scientific">Nocardia macrotermitis</name>
    <dbReference type="NCBI Taxonomy" id="2585198"/>
    <lineage>
        <taxon>Bacteria</taxon>
        <taxon>Bacillati</taxon>
        <taxon>Actinomycetota</taxon>
        <taxon>Actinomycetes</taxon>
        <taxon>Mycobacteriales</taxon>
        <taxon>Nocardiaceae</taxon>
        <taxon>Nocardia</taxon>
    </lineage>
</organism>
<comment type="caution">
    <text evidence="1">The sequence shown here is derived from an EMBL/GenBank/DDBJ whole genome shotgun (WGS) entry which is preliminary data.</text>
</comment>
<evidence type="ECO:0000313" key="2">
    <source>
        <dbReference type="Proteomes" id="UP000438448"/>
    </source>
</evidence>
<accession>A0A7K0DCF3</accession>
<protein>
    <submittedName>
        <fullName evidence="1">Uncharacterized protein</fullName>
    </submittedName>
</protein>
<name>A0A7K0DCF3_9NOCA</name>
<dbReference type="Proteomes" id="UP000438448">
    <property type="component" value="Unassembled WGS sequence"/>
</dbReference>
<dbReference type="EMBL" id="WEGK01000020">
    <property type="protein sequence ID" value="MQY23465.1"/>
    <property type="molecule type" value="Genomic_DNA"/>
</dbReference>
<proteinExistence type="predicted"/>
<sequence>MNFAPNRPASAIGWFTMEESIAFPESGIQVCNGAFDNDRYGYVFAEKGIYQNQSFGAGTENRWVDLSDGGEVSVKQLHSDGTTTYGTIRVSQVDNDYHRW</sequence>